<name>A0A4R0IFD8_9ACTN</name>
<dbReference type="InterPro" id="IPR036291">
    <property type="entry name" value="NAD(P)-bd_dom_sf"/>
</dbReference>
<dbReference type="InterPro" id="IPR032875">
    <property type="entry name" value="Succ_CoA_lig_flav_dom"/>
</dbReference>
<dbReference type="Gene3D" id="3.30.1490.20">
    <property type="entry name" value="ATP-grasp fold, A domain"/>
    <property type="match status" value="1"/>
</dbReference>
<dbReference type="Gene3D" id="3.40.50.720">
    <property type="entry name" value="NAD(P)-binding Rossmann-like Domain"/>
    <property type="match status" value="1"/>
</dbReference>
<feature type="domain" description="N-acetyltransferase" evidence="1">
    <location>
        <begin position="73"/>
        <end position="233"/>
    </location>
</feature>
<dbReference type="SUPFAM" id="SSF55729">
    <property type="entry name" value="Acyl-CoA N-acyltransferases (Nat)"/>
    <property type="match status" value="1"/>
</dbReference>
<dbReference type="Pfam" id="PF13607">
    <property type="entry name" value="Succ_CoA_lig"/>
    <property type="match status" value="1"/>
</dbReference>
<sequence>MVLSVPAGARADLEAKVPVPRDPTALSWEGPRAMGWRGVGRSCHMTAIERPGTASGEQPGTGWDVLASDGSVVRIRPVRADDEPALAAMNDRVSDESMYLRFFGISRHMADEYTHHLAADRDGHVALVAEYDGDVIGIASYETMRAGEAEMAFLLQDSVHGKGIGTLLLEQLAGTARENGIERLRADTLGENAKMLRVLVDSGFEQVRKLGSGVVELVLDTAYHPVTLEKMADRERAAENRSLHRLFWPRSVAVVGAGRQPGGIGHELLRNIVNGGFTGSVYAVNPHAGDPGAGEIAGVPAYPSIAGVPGPVDLAVIAVPAERALQVVAECGECGVGGAVVLTAGFSELGAPGRELQRELLAIARRHSMRLIGPNCLGLVNTAPEVSLNATFAEVAPRPGSLAIAAQSGAVGIAVLEHAGRTGLGISEFVSLGNKVDVSGNDILLHWWGDQRTAVIGLYLESFGNPRKFGGLARMIGRTKPILVVKGGRSAGGRRAGTSHTAAAATPETAVDALFAQSGVLRMDTVEELVETARVLAVPPLPRGRRLAVVGNAGGAGILAADTGGRLGLDVPELSTAVQQQLAEVGAVGTGNPVDLGAAASPASLERAVKIIVRSGEVDCVVVNYAATRAGNVADIYAAIAGAADQAEVPIVVNCVGSAHAGSEIALPDGRRLPVFPFPESAVRSLYHAVRYAEWRARPQGAVPELARVDAAGARAVVQRFLKESPEGGWLDPHQATQLVRRAGVPVIKVATALTRSEALAAAEAARYPVALKTAARGVLHKTDVGGVRVGLANAVQLGRAYEEVTNAAGDPQVVVQAMAPSGTELAIGVVRDRLFGPLLMAGSGGVLTDVLADRQWRGLPLTDLDALEMLHSLRCAPVLAGYRGAQAADQAAVLDVIHRIAWLADLVPELAELDINPLVAAPGGAFAVDVRVRLTPAAPEPDWYARHLRGDQI</sequence>
<reference evidence="2 3" key="1">
    <citation type="submission" date="2019-02" db="EMBL/GenBank/DDBJ databases">
        <title>Kribbella capetownensis sp. nov. and Kribbella speibonae sp. nov., isolated from soil.</title>
        <authorList>
            <person name="Curtis S.M."/>
            <person name="Norton I."/>
            <person name="Everest G.J."/>
            <person name="Meyers P.R."/>
        </authorList>
    </citation>
    <scope>NUCLEOTIDE SEQUENCE [LARGE SCALE GENOMIC DNA]</scope>
    <source>
        <strain evidence="2 3">YM55</strain>
    </source>
</reference>
<dbReference type="Pfam" id="PF13380">
    <property type="entry name" value="CoA_binding_2"/>
    <property type="match status" value="1"/>
</dbReference>
<proteinExistence type="predicted"/>
<dbReference type="CDD" id="cd04301">
    <property type="entry name" value="NAT_SF"/>
    <property type="match status" value="1"/>
</dbReference>
<protein>
    <submittedName>
        <fullName evidence="2">GNAT family N-acetyltransferase</fullName>
    </submittedName>
</protein>
<evidence type="ECO:0000259" key="1">
    <source>
        <dbReference type="PROSITE" id="PS51186"/>
    </source>
</evidence>
<dbReference type="Proteomes" id="UP000294225">
    <property type="component" value="Unassembled WGS sequence"/>
</dbReference>
<dbReference type="GO" id="GO:0016747">
    <property type="term" value="F:acyltransferase activity, transferring groups other than amino-acyl groups"/>
    <property type="evidence" value="ECO:0007669"/>
    <property type="project" value="InterPro"/>
</dbReference>
<dbReference type="InterPro" id="IPR013815">
    <property type="entry name" value="ATP_grasp_subdomain_1"/>
</dbReference>
<dbReference type="SMART" id="SM00881">
    <property type="entry name" value="CoA_binding"/>
    <property type="match status" value="1"/>
</dbReference>
<dbReference type="InterPro" id="IPR016102">
    <property type="entry name" value="Succinyl-CoA_synth-like"/>
</dbReference>
<dbReference type="GO" id="GO:0005524">
    <property type="term" value="F:ATP binding"/>
    <property type="evidence" value="ECO:0007669"/>
    <property type="project" value="InterPro"/>
</dbReference>
<dbReference type="PANTHER" id="PTHR42793:SF1">
    <property type="entry name" value="PEPTIDYL-LYSINE N-ACETYLTRANSFERASE PATZ"/>
    <property type="match status" value="1"/>
</dbReference>
<dbReference type="InterPro" id="IPR003781">
    <property type="entry name" value="CoA-bd"/>
</dbReference>
<keyword evidence="2" id="KW-0808">Transferase</keyword>
<gene>
    <name evidence="2" type="ORF">E0H92_37115</name>
</gene>
<dbReference type="AlphaFoldDB" id="A0A4R0IFD8"/>
<dbReference type="Gene3D" id="3.40.50.261">
    <property type="entry name" value="Succinyl-CoA synthetase domains"/>
    <property type="match status" value="2"/>
</dbReference>
<comment type="caution">
    <text evidence="2">The sequence shown here is derived from an EMBL/GenBank/DDBJ whole genome shotgun (WGS) entry which is preliminary data.</text>
</comment>
<accession>A0A4R0IFD8</accession>
<evidence type="ECO:0000313" key="2">
    <source>
        <dbReference type="EMBL" id="TCC30744.1"/>
    </source>
</evidence>
<dbReference type="InterPro" id="IPR000182">
    <property type="entry name" value="GNAT_dom"/>
</dbReference>
<dbReference type="EMBL" id="SJKC01000007">
    <property type="protein sequence ID" value="TCC30744.1"/>
    <property type="molecule type" value="Genomic_DNA"/>
</dbReference>
<dbReference type="Gene3D" id="3.40.630.30">
    <property type="match status" value="1"/>
</dbReference>
<dbReference type="InterPro" id="IPR016181">
    <property type="entry name" value="Acyl_CoA_acyltransferase"/>
</dbReference>
<organism evidence="2 3">
    <name type="scientific">Kribbella speibonae</name>
    <dbReference type="NCBI Taxonomy" id="1572660"/>
    <lineage>
        <taxon>Bacteria</taxon>
        <taxon>Bacillati</taxon>
        <taxon>Actinomycetota</taxon>
        <taxon>Actinomycetes</taxon>
        <taxon>Propionibacteriales</taxon>
        <taxon>Kribbellaceae</taxon>
        <taxon>Kribbella</taxon>
    </lineage>
</organism>
<dbReference type="PANTHER" id="PTHR42793">
    <property type="entry name" value="COA BINDING DOMAIN CONTAINING PROTEIN"/>
    <property type="match status" value="1"/>
</dbReference>
<dbReference type="SUPFAM" id="SSF56059">
    <property type="entry name" value="Glutathione synthetase ATP-binding domain-like"/>
    <property type="match status" value="1"/>
</dbReference>
<dbReference type="SUPFAM" id="SSF52210">
    <property type="entry name" value="Succinyl-CoA synthetase domains"/>
    <property type="match status" value="2"/>
</dbReference>
<dbReference type="SUPFAM" id="SSF51735">
    <property type="entry name" value="NAD(P)-binding Rossmann-fold domains"/>
    <property type="match status" value="1"/>
</dbReference>
<dbReference type="Pfam" id="PF13302">
    <property type="entry name" value="Acetyltransf_3"/>
    <property type="match status" value="1"/>
</dbReference>
<dbReference type="PROSITE" id="PS51186">
    <property type="entry name" value="GNAT"/>
    <property type="match status" value="1"/>
</dbReference>
<dbReference type="Pfam" id="PF13549">
    <property type="entry name" value="ATP-grasp_5"/>
    <property type="match status" value="1"/>
</dbReference>
<evidence type="ECO:0000313" key="3">
    <source>
        <dbReference type="Proteomes" id="UP000294225"/>
    </source>
</evidence>
<dbReference type="Gene3D" id="3.30.470.20">
    <property type="entry name" value="ATP-grasp fold, B domain"/>
    <property type="match status" value="1"/>
</dbReference>